<protein>
    <submittedName>
        <fullName evidence="1">Uncharacterized protein</fullName>
    </submittedName>
</protein>
<proteinExistence type="predicted"/>
<dbReference type="HOGENOM" id="CLU_2477292_0_0_5"/>
<organism evidence="1">
    <name type="scientific">Brucella pinnipedialis M292/94/1</name>
    <dbReference type="NCBI Taxonomy" id="520462"/>
    <lineage>
        <taxon>Bacteria</taxon>
        <taxon>Pseudomonadati</taxon>
        <taxon>Pseudomonadota</taxon>
        <taxon>Alphaproteobacteria</taxon>
        <taxon>Hyphomicrobiales</taxon>
        <taxon>Brucellaceae</taxon>
        <taxon>Brucella/Ochrobactrum group</taxon>
        <taxon>Brucella</taxon>
    </lineage>
</organism>
<dbReference type="GeneID" id="93015092"/>
<dbReference type="Proteomes" id="UP000004659">
    <property type="component" value="Unassembled WGS sequence"/>
</dbReference>
<name>A0A0E1X5Z7_9HYPH</name>
<sequence>MQHSFQLDRNSKATGPCFFSIPHRIFRPYASSDDLSVPALCWFEPADKNSKEAAGKEITPPADAQPQSQAPFFVLHKMMLEKSRNFS</sequence>
<gene>
    <name evidence="1" type="ORF">BALG_01984</name>
</gene>
<dbReference type="RefSeq" id="WP_002965684.1">
    <property type="nucleotide sequence ID" value="NZ_EQ999534.1"/>
</dbReference>
<dbReference type="EMBL" id="EQ999534">
    <property type="protein sequence ID" value="EEZ28632.1"/>
    <property type="molecule type" value="Genomic_DNA"/>
</dbReference>
<dbReference type="AlphaFoldDB" id="A0A0E1X5Z7"/>
<accession>A0A0E1X5Z7</accession>
<reference evidence="1" key="1">
    <citation type="submission" date="2009-01" db="EMBL/GenBank/DDBJ databases">
        <title>The Genome Sequence of Brucella pinnipedialis M292/94/1.</title>
        <authorList>
            <consortium name="The Broad Institute Genome Sequencing Platform"/>
            <person name="Ward D."/>
            <person name="Young S.K."/>
            <person name="Kodira C.D."/>
            <person name="Zeng Q."/>
            <person name="Koehrsen M."/>
            <person name="Alvarado L."/>
            <person name="Berlin A."/>
            <person name="Borenstein D."/>
            <person name="Chen Z."/>
            <person name="Engels R."/>
            <person name="Freedman E."/>
            <person name="Gellesch M."/>
            <person name="Goldberg J."/>
            <person name="Griggs A."/>
            <person name="Gujja S."/>
            <person name="Heiman D."/>
            <person name="Hepburn T."/>
            <person name="Howarth C."/>
            <person name="Jen D."/>
            <person name="Larson L."/>
            <person name="Lewis B."/>
            <person name="Mehta T."/>
            <person name="Park D."/>
            <person name="Pearson M."/>
            <person name="Roberts A."/>
            <person name="Saif S."/>
            <person name="Shea T."/>
            <person name="Shenoy N."/>
            <person name="Sisk P."/>
            <person name="Stolte C."/>
            <person name="Sykes S."/>
            <person name="Walk T."/>
            <person name="White J."/>
            <person name="Yandava C."/>
            <person name="Whatmore A.M."/>
            <person name="Perrett L.L."/>
            <person name="O'Callaghan D."/>
            <person name="Nusbaum C."/>
            <person name="Galagan J."/>
            <person name="Birren B."/>
        </authorList>
    </citation>
    <scope>NUCLEOTIDE SEQUENCE [LARGE SCALE GENOMIC DNA]</scope>
    <source>
        <strain evidence="1">M292/94/1</strain>
    </source>
</reference>
<evidence type="ECO:0000313" key="1">
    <source>
        <dbReference type="EMBL" id="EEZ28632.1"/>
    </source>
</evidence>